<dbReference type="Gene3D" id="3.40.640.10">
    <property type="entry name" value="Type I PLP-dependent aspartate aminotransferase-like (Major domain)"/>
    <property type="match status" value="1"/>
</dbReference>
<accession>A0A8J3B359</accession>
<dbReference type="CDD" id="cd00609">
    <property type="entry name" value="AAT_like"/>
    <property type="match status" value="1"/>
</dbReference>
<dbReference type="RefSeq" id="WP_229783593.1">
    <property type="nucleotide sequence ID" value="NZ_BMQB01000004.1"/>
</dbReference>
<dbReference type="PANTHER" id="PTHR42790">
    <property type="entry name" value="AMINOTRANSFERASE"/>
    <property type="match status" value="1"/>
</dbReference>
<evidence type="ECO:0000256" key="1">
    <source>
        <dbReference type="ARBA" id="ARBA00001933"/>
    </source>
</evidence>
<dbReference type="InterPro" id="IPR004839">
    <property type="entry name" value="Aminotransferase_I/II_large"/>
</dbReference>
<evidence type="ECO:0000256" key="3">
    <source>
        <dbReference type="ARBA" id="ARBA00022679"/>
    </source>
</evidence>
<organism evidence="6 7">
    <name type="scientific">Pilimelia anulata</name>
    <dbReference type="NCBI Taxonomy" id="53371"/>
    <lineage>
        <taxon>Bacteria</taxon>
        <taxon>Bacillati</taxon>
        <taxon>Actinomycetota</taxon>
        <taxon>Actinomycetes</taxon>
        <taxon>Micromonosporales</taxon>
        <taxon>Micromonosporaceae</taxon>
        <taxon>Pilimelia</taxon>
    </lineage>
</organism>
<keyword evidence="4" id="KW-0663">Pyridoxal phosphate</keyword>
<proteinExistence type="predicted"/>
<dbReference type="GO" id="GO:0008483">
    <property type="term" value="F:transaminase activity"/>
    <property type="evidence" value="ECO:0007669"/>
    <property type="project" value="UniProtKB-KW"/>
</dbReference>
<evidence type="ECO:0000256" key="4">
    <source>
        <dbReference type="ARBA" id="ARBA00022898"/>
    </source>
</evidence>
<evidence type="ECO:0000259" key="5">
    <source>
        <dbReference type="Pfam" id="PF00155"/>
    </source>
</evidence>
<dbReference type="Pfam" id="PF00155">
    <property type="entry name" value="Aminotran_1_2"/>
    <property type="match status" value="1"/>
</dbReference>
<evidence type="ECO:0000313" key="7">
    <source>
        <dbReference type="Proteomes" id="UP000649739"/>
    </source>
</evidence>
<sequence length="437" mass="46702">MYAPAIAPPGLSVDDLFGGVRAPEVAALDLLNEVALRYPDAVSFAAGQPYEGFLDLDAVRAHLDTFVAHLRGTAPDEAAARRTLLQYGRTKGIIQDLVARHLLIDEGIDADPESIVLTAGAQEAIFLVLRTLRRDDADAVLAVRPGYVGLTGAARLADLRVLPVRAGSAGVDLRDLADAVGRARAAGLRPRALYLNADFANPTGHSLDRPTRLRLLHAAADLDLLLLEDNPYGIFTGERGSLPTLRALDRADRVVYLGSFAKSGFPGARIGYAVAGQRVDAGGGRRETLADQVAKTKSMLGLNTSPIGQAVIGGKLLAHGLSLRAANRREIDVYRRNLRLALAGLAERFPPGHPAGVSWNRPEGGFFLTLRVPFPAGDDLLELSAREFGVLWTPMHHFHGDGRPRPRIRLSISNLEPGDIATGLDRLAAFVAARAAP</sequence>
<dbReference type="GO" id="GO:0030170">
    <property type="term" value="F:pyridoxal phosphate binding"/>
    <property type="evidence" value="ECO:0007669"/>
    <property type="project" value="InterPro"/>
</dbReference>
<dbReference type="Proteomes" id="UP000649739">
    <property type="component" value="Unassembled WGS sequence"/>
</dbReference>
<keyword evidence="2 6" id="KW-0032">Aminotransferase</keyword>
<dbReference type="InterPro" id="IPR015424">
    <property type="entry name" value="PyrdxlP-dep_Trfase"/>
</dbReference>
<feature type="domain" description="Aminotransferase class I/classII large" evidence="5">
    <location>
        <begin position="73"/>
        <end position="427"/>
    </location>
</feature>
<dbReference type="InterPro" id="IPR050859">
    <property type="entry name" value="Class-I_PLP-dep_aminotransf"/>
</dbReference>
<dbReference type="EMBL" id="BMQB01000004">
    <property type="protein sequence ID" value="GGJ92436.1"/>
    <property type="molecule type" value="Genomic_DNA"/>
</dbReference>
<name>A0A8J3B359_9ACTN</name>
<reference evidence="6" key="2">
    <citation type="submission" date="2020-09" db="EMBL/GenBank/DDBJ databases">
        <authorList>
            <person name="Sun Q."/>
            <person name="Ohkuma M."/>
        </authorList>
    </citation>
    <scope>NUCLEOTIDE SEQUENCE</scope>
    <source>
        <strain evidence="6">JCM 3090</strain>
    </source>
</reference>
<keyword evidence="3" id="KW-0808">Transferase</keyword>
<comment type="caution">
    <text evidence="6">The sequence shown here is derived from an EMBL/GenBank/DDBJ whole genome shotgun (WGS) entry which is preliminary data.</text>
</comment>
<evidence type="ECO:0000256" key="2">
    <source>
        <dbReference type="ARBA" id="ARBA00022576"/>
    </source>
</evidence>
<dbReference type="SUPFAM" id="SSF53383">
    <property type="entry name" value="PLP-dependent transferases"/>
    <property type="match status" value="1"/>
</dbReference>
<gene>
    <name evidence="6" type="ORF">GCM10010123_22870</name>
</gene>
<dbReference type="AlphaFoldDB" id="A0A8J3B359"/>
<dbReference type="PANTHER" id="PTHR42790:SF19">
    <property type="entry name" value="KYNURENINE_ALPHA-AMINOADIPATE AMINOTRANSFERASE, MITOCHONDRIAL"/>
    <property type="match status" value="1"/>
</dbReference>
<reference evidence="6" key="1">
    <citation type="journal article" date="2014" name="Int. J. Syst. Evol. Microbiol.">
        <title>Complete genome sequence of Corynebacterium casei LMG S-19264T (=DSM 44701T), isolated from a smear-ripened cheese.</title>
        <authorList>
            <consortium name="US DOE Joint Genome Institute (JGI-PGF)"/>
            <person name="Walter F."/>
            <person name="Albersmeier A."/>
            <person name="Kalinowski J."/>
            <person name="Ruckert C."/>
        </authorList>
    </citation>
    <scope>NUCLEOTIDE SEQUENCE</scope>
    <source>
        <strain evidence="6">JCM 3090</strain>
    </source>
</reference>
<dbReference type="Gene3D" id="3.90.1150.10">
    <property type="entry name" value="Aspartate Aminotransferase, domain 1"/>
    <property type="match status" value="1"/>
</dbReference>
<dbReference type="GO" id="GO:1901605">
    <property type="term" value="P:alpha-amino acid metabolic process"/>
    <property type="evidence" value="ECO:0007669"/>
    <property type="project" value="TreeGrafter"/>
</dbReference>
<dbReference type="InterPro" id="IPR015421">
    <property type="entry name" value="PyrdxlP-dep_Trfase_major"/>
</dbReference>
<keyword evidence="7" id="KW-1185">Reference proteome</keyword>
<evidence type="ECO:0000313" key="6">
    <source>
        <dbReference type="EMBL" id="GGJ92436.1"/>
    </source>
</evidence>
<dbReference type="InterPro" id="IPR015422">
    <property type="entry name" value="PyrdxlP-dep_Trfase_small"/>
</dbReference>
<protein>
    <submittedName>
        <fullName evidence="6">Aminotransferase</fullName>
    </submittedName>
</protein>
<comment type="cofactor">
    <cofactor evidence="1">
        <name>pyridoxal 5'-phosphate</name>
        <dbReference type="ChEBI" id="CHEBI:597326"/>
    </cofactor>
</comment>